<organism evidence="2 3">
    <name type="scientific">Orbilia oligospora</name>
    <name type="common">Nematode-trapping fungus</name>
    <name type="synonym">Arthrobotrys oligospora</name>
    <dbReference type="NCBI Taxonomy" id="2813651"/>
    <lineage>
        <taxon>Eukaryota</taxon>
        <taxon>Fungi</taxon>
        <taxon>Dikarya</taxon>
        <taxon>Ascomycota</taxon>
        <taxon>Pezizomycotina</taxon>
        <taxon>Orbiliomycetes</taxon>
        <taxon>Orbiliales</taxon>
        <taxon>Orbiliaceae</taxon>
        <taxon>Orbilia</taxon>
    </lineage>
</organism>
<evidence type="ECO:0000313" key="2">
    <source>
        <dbReference type="EMBL" id="KAF3111958.1"/>
    </source>
</evidence>
<accession>A0A7C8NW32</accession>
<evidence type="ECO:0000313" key="3">
    <source>
        <dbReference type="Proteomes" id="UP000475325"/>
    </source>
</evidence>
<dbReference type="EMBL" id="WIQW01000003">
    <property type="protein sequence ID" value="KAF3111958.1"/>
    <property type="molecule type" value="Genomic_DNA"/>
</dbReference>
<gene>
    <name evidence="2" type="ORF">TWF102_005714</name>
</gene>
<sequence>MAQKTDEEKGEEEEDKGGRHEGLVALLGRVDHFLQLPLACEVVSKDREIFNEVLCCFDDSSTGIGFIRGLNTEFKRREEGVGYLVPGEKDLGVLEELGTEEVSQGMILLVEGEGHTVWDP</sequence>
<protein>
    <submittedName>
        <fullName evidence="2">Uncharacterized protein</fullName>
    </submittedName>
</protein>
<feature type="region of interest" description="Disordered" evidence="1">
    <location>
        <begin position="1"/>
        <end position="20"/>
    </location>
</feature>
<reference evidence="2 3" key="1">
    <citation type="submission" date="2019-06" db="EMBL/GenBank/DDBJ databases">
        <authorList>
            <person name="Palmer J.M."/>
        </authorList>
    </citation>
    <scope>NUCLEOTIDE SEQUENCE [LARGE SCALE GENOMIC DNA]</scope>
    <source>
        <strain evidence="2 3">TWF102</strain>
    </source>
</reference>
<evidence type="ECO:0000256" key="1">
    <source>
        <dbReference type="SAM" id="MobiDB-lite"/>
    </source>
</evidence>
<name>A0A7C8NW32_ORBOL</name>
<comment type="caution">
    <text evidence="2">The sequence shown here is derived from an EMBL/GenBank/DDBJ whole genome shotgun (WGS) entry which is preliminary data.</text>
</comment>
<proteinExistence type="predicted"/>
<dbReference type="Proteomes" id="UP000475325">
    <property type="component" value="Unassembled WGS sequence"/>
</dbReference>
<dbReference type="AlphaFoldDB" id="A0A7C8NW32"/>